<feature type="non-terminal residue" evidence="1">
    <location>
        <position position="95"/>
    </location>
</feature>
<sequence>RVRQADANDIDAVTDVLIAAMPGDKDWWDYRFANRLRHAEDHRKYFRVLVEAWLSAPYSQDWTLVVAEVYDEETEVWLIGAYAAWDVAYVNFRKF</sequence>
<dbReference type="EMBL" id="KZ678496">
    <property type="protein sequence ID" value="PSR81707.1"/>
    <property type="molecule type" value="Genomic_DNA"/>
</dbReference>
<feature type="non-terminal residue" evidence="1">
    <location>
        <position position="1"/>
    </location>
</feature>
<accession>A0A2T3A2K1</accession>
<dbReference type="Gene3D" id="3.40.630.30">
    <property type="match status" value="1"/>
</dbReference>
<dbReference type="InParanoid" id="A0A2T3A2K1"/>
<keyword evidence="2" id="KW-1185">Reference proteome</keyword>
<dbReference type="OrthoDB" id="4738875at2759"/>
<reference evidence="1 2" key="1">
    <citation type="journal article" date="2018" name="Mycol. Prog.">
        <title>Coniella lustricola, a new species from submerged detritus.</title>
        <authorList>
            <person name="Raudabaugh D.B."/>
            <person name="Iturriaga T."/>
            <person name="Carver A."/>
            <person name="Mondo S."/>
            <person name="Pangilinan J."/>
            <person name="Lipzen A."/>
            <person name="He G."/>
            <person name="Amirebrahimi M."/>
            <person name="Grigoriev I.V."/>
            <person name="Miller A.N."/>
        </authorList>
    </citation>
    <scope>NUCLEOTIDE SEQUENCE [LARGE SCALE GENOMIC DNA]</scope>
    <source>
        <strain evidence="1 2">B22-T-1</strain>
    </source>
</reference>
<dbReference type="Proteomes" id="UP000241462">
    <property type="component" value="Unassembled WGS sequence"/>
</dbReference>
<organism evidence="1 2">
    <name type="scientific">Coniella lustricola</name>
    <dbReference type="NCBI Taxonomy" id="2025994"/>
    <lineage>
        <taxon>Eukaryota</taxon>
        <taxon>Fungi</taxon>
        <taxon>Dikarya</taxon>
        <taxon>Ascomycota</taxon>
        <taxon>Pezizomycotina</taxon>
        <taxon>Sordariomycetes</taxon>
        <taxon>Sordariomycetidae</taxon>
        <taxon>Diaporthales</taxon>
        <taxon>Schizoparmaceae</taxon>
        <taxon>Coniella</taxon>
    </lineage>
</organism>
<evidence type="ECO:0000313" key="1">
    <source>
        <dbReference type="EMBL" id="PSR81707.1"/>
    </source>
</evidence>
<gene>
    <name evidence="1" type="ORF">BD289DRAFT_336172</name>
</gene>
<name>A0A2T3A2K1_9PEZI</name>
<proteinExistence type="predicted"/>
<dbReference type="AlphaFoldDB" id="A0A2T3A2K1"/>
<evidence type="ECO:0000313" key="2">
    <source>
        <dbReference type="Proteomes" id="UP000241462"/>
    </source>
</evidence>
<evidence type="ECO:0008006" key="3">
    <source>
        <dbReference type="Google" id="ProtNLM"/>
    </source>
</evidence>
<protein>
    <recommendedName>
        <fullName evidence="3">GNAT family N-acetyltransferase</fullName>
    </recommendedName>
</protein>